<feature type="transmembrane region" description="Helical" evidence="1">
    <location>
        <begin position="121"/>
        <end position="141"/>
    </location>
</feature>
<organism evidence="2 3">
    <name type="scientific">Stentor coeruleus</name>
    <dbReference type="NCBI Taxonomy" id="5963"/>
    <lineage>
        <taxon>Eukaryota</taxon>
        <taxon>Sar</taxon>
        <taxon>Alveolata</taxon>
        <taxon>Ciliophora</taxon>
        <taxon>Postciliodesmatophora</taxon>
        <taxon>Heterotrichea</taxon>
        <taxon>Heterotrichida</taxon>
        <taxon>Stentoridae</taxon>
        <taxon>Stentor</taxon>
    </lineage>
</organism>
<keyword evidence="1" id="KW-1133">Transmembrane helix</keyword>
<proteinExistence type="predicted"/>
<feature type="transmembrane region" description="Helical" evidence="1">
    <location>
        <begin position="153"/>
        <end position="173"/>
    </location>
</feature>
<dbReference type="OrthoDB" id="322678at2759"/>
<keyword evidence="1" id="KW-0812">Transmembrane</keyword>
<comment type="caution">
    <text evidence="2">The sequence shown here is derived from an EMBL/GenBank/DDBJ whole genome shotgun (WGS) entry which is preliminary data.</text>
</comment>
<dbReference type="AlphaFoldDB" id="A0A1R2AQW3"/>
<dbReference type="Proteomes" id="UP000187209">
    <property type="component" value="Unassembled WGS sequence"/>
</dbReference>
<feature type="transmembrane region" description="Helical" evidence="1">
    <location>
        <begin position="39"/>
        <end position="58"/>
    </location>
</feature>
<sequence length="216" mass="25095">MDSPFRQKENPESSKKDLWSFGLNSIKAEMILYDLCQSLYWQSIIEAGIMLSAFIALFTSHSMLFFMHLTHILRPYIAFKILYKLPRTHLILEEISDELIKAHNEAIQFVQEKFKSSSAFYSHYLILSAVSAFFDFIALIYNLSETGGTTNTYIFYVNIAWIFLGFDIYVLLWSKSLLFTLPKAFRDASNDIAQTTLRDTNLIVNNMIHQFVNKPK</sequence>
<name>A0A1R2AQW3_9CILI</name>
<keyword evidence="3" id="KW-1185">Reference proteome</keyword>
<keyword evidence="1" id="KW-0472">Membrane</keyword>
<evidence type="ECO:0000313" key="3">
    <source>
        <dbReference type="Proteomes" id="UP000187209"/>
    </source>
</evidence>
<evidence type="ECO:0000313" key="2">
    <source>
        <dbReference type="EMBL" id="OMJ66928.1"/>
    </source>
</evidence>
<dbReference type="EMBL" id="MPUH01001600">
    <property type="protein sequence ID" value="OMJ66928.1"/>
    <property type="molecule type" value="Genomic_DNA"/>
</dbReference>
<accession>A0A1R2AQW3</accession>
<gene>
    <name evidence="2" type="ORF">SteCoe_36059</name>
</gene>
<evidence type="ECO:0000256" key="1">
    <source>
        <dbReference type="SAM" id="Phobius"/>
    </source>
</evidence>
<protein>
    <submittedName>
        <fullName evidence="2">Uncharacterized protein</fullName>
    </submittedName>
</protein>
<reference evidence="2 3" key="1">
    <citation type="submission" date="2016-11" db="EMBL/GenBank/DDBJ databases">
        <title>The macronuclear genome of Stentor coeruleus: a giant cell with tiny introns.</title>
        <authorList>
            <person name="Slabodnick M."/>
            <person name="Ruby J.G."/>
            <person name="Reiff S.B."/>
            <person name="Swart E.C."/>
            <person name="Gosai S."/>
            <person name="Prabakaran S."/>
            <person name="Witkowska E."/>
            <person name="Larue G.E."/>
            <person name="Fisher S."/>
            <person name="Freeman R.M."/>
            <person name="Gunawardena J."/>
            <person name="Chu W."/>
            <person name="Stover N.A."/>
            <person name="Gregory B.D."/>
            <person name="Nowacki M."/>
            <person name="Derisi J."/>
            <person name="Roy S.W."/>
            <person name="Marshall W.F."/>
            <person name="Sood P."/>
        </authorList>
    </citation>
    <scope>NUCLEOTIDE SEQUENCE [LARGE SCALE GENOMIC DNA]</scope>
    <source>
        <strain evidence="2">WM001</strain>
    </source>
</reference>